<comment type="caution">
    <text evidence="4">The sequence shown here is derived from an EMBL/GenBank/DDBJ whole genome shotgun (WGS) entry which is preliminary data.</text>
</comment>
<evidence type="ECO:0000313" key="5">
    <source>
        <dbReference type="Proteomes" id="UP000248783"/>
    </source>
</evidence>
<keyword evidence="5" id="KW-1185">Reference proteome</keyword>
<feature type="domain" description="LytR/CpsA/Psr regulator C-terminal" evidence="3">
    <location>
        <begin position="87"/>
        <end position="171"/>
    </location>
</feature>
<dbReference type="InterPro" id="IPR027381">
    <property type="entry name" value="LytR/CpsA/Psr_C"/>
</dbReference>
<evidence type="ECO:0000256" key="1">
    <source>
        <dbReference type="SAM" id="MobiDB-lite"/>
    </source>
</evidence>
<dbReference type="EMBL" id="QKWH01000012">
    <property type="protein sequence ID" value="PZR52126.1"/>
    <property type="molecule type" value="Genomic_DNA"/>
</dbReference>
<gene>
    <name evidence="4" type="ORF">DNL40_12980</name>
</gene>
<dbReference type="Proteomes" id="UP000248783">
    <property type="component" value="Unassembled WGS sequence"/>
</dbReference>
<accession>A0A2W5WV34</accession>
<organism evidence="4 5">
    <name type="scientific">Xylanimonas oleitrophica</name>
    <dbReference type="NCBI Taxonomy" id="2607479"/>
    <lineage>
        <taxon>Bacteria</taxon>
        <taxon>Bacillati</taxon>
        <taxon>Actinomycetota</taxon>
        <taxon>Actinomycetes</taxon>
        <taxon>Micrococcales</taxon>
        <taxon>Promicromonosporaceae</taxon>
        <taxon>Xylanimonas</taxon>
    </lineage>
</organism>
<dbReference type="AlphaFoldDB" id="A0A2W5WV34"/>
<reference evidence="4 5" key="1">
    <citation type="submission" date="2018-06" db="EMBL/GenBank/DDBJ databases">
        <title>Whole genome sequencing of a novel hydrocarbon degrading bacterial strain, PW21 isolated from oil contaminated produced water sample.</title>
        <authorList>
            <person name="Nagkirti P."/>
            <person name="Shaikh A."/>
            <person name="Gowdaman V."/>
            <person name="Engineer A.E."/>
            <person name="Dagar S."/>
            <person name="Dhakephalkar P.K."/>
        </authorList>
    </citation>
    <scope>NUCLEOTIDE SEQUENCE [LARGE SCALE GENOMIC DNA]</scope>
    <source>
        <strain evidence="4 5">PW21</strain>
    </source>
</reference>
<name>A0A2W5WV34_9MICO</name>
<protein>
    <submittedName>
        <fullName evidence="4">LytR family transcriptional regulator</fullName>
    </submittedName>
</protein>
<proteinExistence type="predicted"/>
<keyword evidence="2" id="KW-0812">Transmembrane</keyword>
<keyword evidence="2" id="KW-0472">Membrane</keyword>
<evidence type="ECO:0000259" key="3">
    <source>
        <dbReference type="Pfam" id="PF13399"/>
    </source>
</evidence>
<sequence length="226" mass="24374">MTSPVQDPARIARRRREHERQAVVFGVLIVLLVMTGLGALAVYTGAIEAPFARDFTSAQEKQAPVTPPCLPAVEGQPDGALPLPYDQVHVRIFNASQFNGVAGANQTVLSRRGFAVEGTANYSVTIPENELRFGTQGIVAAYTLAAHYPPMRMVLDTREDASVDLLVGDHYVRPYDEQDVEVSAETPLTNAPGCEPADEIEPSPVPTPAEESQPEDEEPQEAPAEG</sequence>
<keyword evidence="2" id="KW-1133">Transmembrane helix</keyword>
<dbReference type="RefSeq" id="WP_111251689.1">
    <property type="nucleotide sequence ID" value="NZ_QKWH01000012.1"/>
</dbReference>
<dbReference type="Pfam" id="PF13399">
    <property type="entry name" value="LytR_C"/>
    <property type="match status" value="1"/>
</dbReference>
<feature type="region of interest" description="Disordered" evidence="1">
    <location>
        <begin position="181"/>
        <end position="226"/>
    </location>
</feature>
<evidence type="ECO:0000256" key="2">
    <source>
        <dbReference type="SAM" id="Phobius"/>
    </source>
</evidence>
<feature type="transmembrane region" description="Helical" evidence="2">
    <location>
        <begin position="21"/>
        <end position="43"/>
    </location>
</feature>
<dbReference type="Gene3D" id="3.30.70.2390">
    <property type="match status" value="1"/>
</dbReference>
<evidence type="ECO:0000313" key="4">
    <source>
        <dbReference type="EMBL" id="PZR52126.1"/>
    </source>
</evidence>